<dbReference type="PANTHER" id="PTHR21368">
    <property type="entry name" value="50S RIBOSOMAL PROTEIN L9"/>
    <property type="match status" value="1"/>
</dbReference>
<accession>A0A150RFT3</accession>
<dbReference type="SUPFAM" id="SSF55658">
    <property type="entry name" value="L9 N-domain-like"/>
    <property type="match status" value="1"/>
</dbReference>
<dbReference type="Proteomes" id="UP000075635">
    <property type="component" value="Unassembled WGS sequence"/>
</dbReference>
<name>A0A150RFT3_SORCE</name>
<gene>
    <name evidence="7" type="primary">rplI</name>
    <name evidence="9" type="ORF">BE17_44315</name>
</gene>
<evidence type="ECO:0000313" key="10">
    <source>
        <dbReference type="Proteomes" id="UP000075635"/>
    </source>
</evidence>
<dbReference type="InterPro" id="IPR020069">
    <property type="entry name" value="Ribosomal_bL9_C"/>
</dbReference>
<keyword evidence="5 7" id="KW-0687">Ribonucleoprotein</keyword>
<evidence type="ECO:0000256" key="1">
    <source>
        <dbReference type="ARBA" id="ARBA00010605"/>
    </source>
</evidence>
<dbReference type="InterPro" id="IPR000244">
    <property type="entry name" value="Ribosomal_bL9"/>
</dbReference>
<feature type="domain" description="Ribosomal protein L9" evidence="8">
    <location>
        <begin position="17"/>
        <end position="44"/>
    </location>
</feature>
<comment type="caution">
    <text evidence="9">The sequence shown here is derived from an EMBL/GenBank/DDBJ whole genome shotgun (WGS) entry which is preliminary data.</text>
</comment>
<keyword evidence="4 7" id="KW-0689">Ribosomal protein</keyword>
<dbReference type="Pfam" id="PF03948">
    <property type="entry name" value="Ribosomal_L9_C"/>
    <property type="match status" value="1"/>
</dbReference>
<comment type="similarity">
    <text evidence="1 7">Belongs to the bacterial ribosomal protein bL9 family.</text>
</comment>
<dbReference type="HAMAP" id="MF_00503">
    <property type="entry name" value="Ribosomal_bL9"/>
    <property type="match status" value="1"/>
</dbReference>
<dbReference type="Gene3D" id="3.10.430.100">
    <property type="entry name" value="Ribosomal protein L9, C-terminal domain"/>
    <property type="match status" value="1"/>
</dbReference>
<dbReference type="GO" id="GO:1990904">
    <property type="term" value="C:ribonucleoprotein complex"/>
    <property type="evidence" value="ECO:0007669"/>
    <property type="project" value="UniProtKB-KW"/>
</dbReference>
<dbReference type="EMBL" id="JEMB01002732">
    <property type="protein sequence ID" value="KYF78836.1"/>
    <property type="molecule type" value="Genomic_DNA"/>
</dbReference>
<evidence type="ECO:0000259" key="8">
    <source>
        <dbReference type="PROSITE" id="PS00651"/>
    </source>
</evidence>
<sequence>MATHIHVVLTEDLHNVGKSGELVKVRPGFARNYLIPRGLAVGATAENVSRIEHEKRVAESRAAKTRSEAEQLAGKLNQVKITISRPVGEGDKLYGSVTARDIEEALAAQGFSVDRRRIETDTIKTLGAHPVVIRLAPSITASVEVTVAAK</sequence>
<dbReference type="Gene3D" id="3.40.5.10">
    <property type="entry name" value="Ribosomal protein L9, N-terminal domain"/>
    <property type="match status" value="1"/>
</dbReference>
<keyword evidence="3 7" id="KW-0694">RNA-binding</keyword>
<dbReference type="GO" id="GO:0006412">
    <property type="term" value="P:translation"/>
    <property type="evidence" value="ECO:0007669"/>
    <property type="project" value="UniProtKB-UniRule"/>
</dbReference>
<dbReference type="PROSITE" id="PS00651">
    <property type="entry name" value="RIBOSOMAL_L9"/>
    <property type="match status" value="1"/>
</dbReference>
<evidence type="ECO:0000256" key="5">
    <source>
        <dbReference type="ARBA" id="ARBA00023274"/>
    </source>
</evidence>
<evidence type="ECO:0000256" key="6">
    <source>
        <dbReference type="ARBA" id="ARBA00035292"/>
    </source>
</evidence>
<dbReference type="InterPro" id="IPR009027">
    <property type="entry name" value="Ribosomal_bL9/RNase_H1_N"/>
</dbReference>
<evidence type="ECO:0000256" key="7">
    <source>
        <dbReference type="HAMAP-Rule" id="MF_00503"/>
    </source>
</evidence>
<reference evidence="9 10" key="1">
    <citation type="submission" date="2014-02" db="EMBL/GenBank/DDBJ databases">
        <title>The small core and large imbalanced accessory genome model reveals a collaborative survival strategy of Sorangium cellulosum strains in nature.</title>
        <authorList>
            <person name="Han K."/>
            <person name="Peng R."/>
            <person name="Blom J."/>
            <person name="Li Y.-Z."/>
        </authorList>
    </citation>
    <scope>NUCLEOTIDE SEQUENCE [LARGE SCALE GENOMIC DNA]</scope>
    <source>
        <strain evidence="9 10">So0011-07</strain>
    </source>
</reference>
<protein>
    <recommendedName>
        <fullName evidence="6 7">Large ribosomal subunit protein bL9</fullName>
    </recommendedName>
</protein>
<dbReference type="InterPro" id="IPR020070">
    <property type="entry name" value="Ribosomal_bL9_N"/>
</dbReference>
<proteinExistence type="inferred from homology"/>
<dbReference type="GO" id="GO:0003735">
    <property type="term" value="F:structural constituent of ribosome"/>
    <property type="evidence" value="ECO:0007669"/>
    <property type="project" value="InterPro"/>
</dbReference>
<dbReference type="GO" id="GO:0005840">
    <property type="term" value="C:ribosome"/>
    <property type="evidence" value="ECO:0007669"/>
    <property type="project" value="UniProtKB-KW"/>
</dbReference>
<dbReference type="InterPro" id="IPR036791">
    <property type="entry name" value="Ribosomal_bL9_C_sf"/>
</dbReference>
<dbReference type="AlphaFoldDB" id="A0A150RFT3"/>
<dbReference type="GO" id="GO:0019843">
    <property type="term" value="F:rRNA binding"/>
    <property type="evidence" value="ECO:0007669"/>
    <property type="project" value="UniProtKB-UniRule"/>
</dbReference>
<evidence type="ECO:0000313" key="9">
    <source>
        <dbReference type="EMBL" id="KYF78836.1"/>
    </source>
</evidence>
<dbReference type="SUPFAM" id="SSF55653">
    <property type="entry name" value="Ribosomal protein L9 C-domain"/>
    <property type="match status" value="1"/>
</dbReference>
<evidence type="ECO:0000256" key="4">
    <source>
        <dbReference type="ARBA" id="ARBA00022980"/>
    </source>
</evidence>
<evidence type="ECO:0000256" key="2">
    <source>
        <dbReference type="ARBA" id="ARBA00022730"/>
    </source>
</evidence>
<dbReference type="InterPro" id="IPR020594">
    <property type="entry name" value="Ribosomal_bL9_bac/chp"/>
</dbReference>
<evidence type="ECO:0000256" key="3">
    <source>
        <dbReference type="ARBA" id="ARBA00022884"/>
    </source>
</evidence>
<dbReference type="NCBIfam" id="TIGR00158">
    <property type="entry name" value="L9"/>
    <property type="match status" value="1"/>
</dbReference>
<keyword evidence="2 7" id="KW-0699">rRNA-binding</keyword>
<comment type="function">
    <text evidence="7">Binds to the 23S rRNA.</text>
</comment>
<dbReference type="Pfam" id="PF01281">
    <property type="entry name" value="Ribosomal_L9_N"/>
    <property type="match status" value="1"/>
</dbReference>
<organism evidence="9 10">
    <name type="scientific">Sorangium cellulosum</name>
    <name type="common">Polyangium cellulosum</name>
    <dbReference type="NCBI Taxonomy" id="56"/>
    <lineage>
        <taxon>Bacteria</taxon>
        <taxon>Pseudomonadati</taxon>
        <taxon>Myxococcota</taxon>
        <taxon>Polyangia</taxon>
        <taxon>Polyangiales</taxon>
        <taxon>Polyangiaceae</taxon>
        <taxon>Sorangium</taxon>
    </lineage>
</organism>
<dbReference type="InterPro" id="IPR036935">
    <property type="entry name" value="Ribosomal_bL9_N_sf"/>
</dbReference>